<dbReference type="EMBL" id="REGN01001032">
    <property type="protein sequence ID" value="RNA37549.1"/>
    <property type="molecule type" value="Genomic_DNA"/>
</dbReference>
<accession>A0A3M7SP86</accession>
<evidence type="ECO:0000313" key="1">
    <source>
        <dbReference type="EMBL" id="RNA37549.1"/>
    </source>
</evidence>
<evidence type="ECO:0000313" key="2">
    <source>
        <dbReference type="Proteomes" id="UP000276133"/>
    </source>
</evidence>
<gene>
    <name evidence="1" type="ORF">BpHYR1_012944</name>
</gene>
<comment type="caution">
    <text evidence="1">The sequence shown here is derived from an EMBL/GenBank/DDBJ whole genome shotgun (WGS) entry which is preliminary data.</text>
</comment>
<sequence>MDLFLTLFKNLFIKFKSRPTKFGRFFRPPVYIKIVIKRAKVHPPEFGPVLRPPVYWTAVFDINFK</sequence>
<reference evidence="1 2" key="1">
    <citation type="journal article" date="2018" name="Sci. Rep.">
        <title>Genomic signatures of local adaptation to the degree of environmental predictability in rotifers.</title>
        <authorList>
            <person name="Franch-Gras L."/>
            <person name="Hahn C."/>
            <person name="Garcia-Roger E.M."/>
            <person name="Carmona M.J."/>
            <person name="Serra M."/>
            <person name="Gomez A."/>
        </authorList>
    </citation>
    <scope>NUCLEOTIDE SEQUENCE [LARGE SCALE GENOMIC DNA]</scope>
    <source>
        <strain evidence="1">HYR1</strain>
    </source>
</reference>
<dbReference type="AlphaFoldDB" id="A0A3M7SP86"/>
<dbReference type="Proteomes" id="UP000276133">
    <property type="component" value="Unassembled WGS sequence"/>
</dbReference>
<proteinExistence type="predicted"/>
<keyword evidence="2" id="KW-1185">Reference proteome</keyword>
<name>A0A3M7SP86_BRAPC</name>
<protein>
    <submittedName>
        <fullName evidence="1">Uncharacterized protein</fullName>
    </submittedName>
</protein>
<organism evidence="1 2">
    <name type="scientific">Brachionus plicatilis</name>
    <name type="common">Marine rotifer</name>
    <name type="synonym">Brachionus muelleri</name>
    <dbReference type="NCBI Taxonomy" id="10195"/>
    <lineage>
        <taxon>Eukaryota</taxon>
        <taxon>Metazoa</taxon>
        <taxon>Spiralia</taxon>
        <taxon>Gnathifera</taxon>
        <taxon>Rotifera</taxon>
        <taxon>Eurotatoria</taxon>
        <taxon>Monogononta</taxon>
        <taxon>Pseudotrocha</taxon>
        <taxon>Ploima</taxon>
        <taxon>Brachionidae</taxon>
        <taxon>Brachionus</taxon>
    </lineage>
</organism>